<gene>
    <name evidence="9 15" type="primary">leuS</name>
    <name evidence="15" type="ORF">BN1209_0401</name>
</gene>
<proteinExistence type="inferred from homology"/>
<evidence type="ECO:0000256" key="7">
    <source>
        <dbReference type="ARBA" id="ARBA00023146"/>
    </source>
</evidence>
<sequence length="841" mass="94514">MLPHIPLASRYNSGLFIHTKIFAMQQQYPFKEIEERAQQYWETNQTFKATEKSDKPKYYCLSMFPYPSGRLHMGHVRNYTIGDVLSRFHRMRGFNVMQPMGWDAFGLPAENAAIKNNVAPAGWTYSNIEHMKEQLKSLGLGISWDREIATCTPEYYRWEQWLFTELFKKGLIYKKTATVNWDPVDQTVLANEQVIDGKGWRSGAVVEKRDIPQYFMKITAYADELLADLDKLEGWPEQVKTMQRNWIGKSYGCEVEFPIVGGNGNLKVYTTRPDTLMGATYVAVAAEHALATQAAENNPALQAFIQECKMGSVAEADMATAEKKGMATGLFVQHPITGEQLPVWVANYVLISYGEGAVMAVPAHDERDFEFANKYSLPMKVVIKPQGTELDLPLTAAFTEHGVLFNSGAFDGLDFDSASSKIAEALTTKNLGKRRTQYRLRDWGVSRQRYWGCPIPIVHCASCGEVPVPADQLPVRLPEDVVMDGVGSPIKKDPSFYETTCPSCGGKATRETDTMDTFFESSWYFARYASFDCHTGMVDERANYWLPVDQYIGGIEHAILHLLYARFFNKLMRDVGLLKNDEPFTHLLTQGMVLKEGTKMSKSKGNTVDPQALIDTYGADTARLFMMFAAPPEQSLEWADSGVEGAHRFLRRLWTFVATHLENGAVAAYKTGELTAEVKTLRRQLHQTIEKITDDYGRRQTFNTAIAAVMELMNAYGKIEGEDAVTRSVRQEVLENVVLLLSPIVPHICQALWAELRQDIVIEDATWPSADQSAMVQDEVELVVQVNGKLRGSITVAKTMAKEAIEQHALAQPFVQKFLEEGSAVRKIIVVPNKLVNIVVG</sequence>
<dbReference type="FunFam" id="3.40.50.620:FF:000124">
    <property type="entry name" value="Leucine--tRNA ligase"/>
    <property type="match status" value="1"/>
</dbReference>
<dbReference type="NCBIfam" id="TIGR00396">
    <property type="entry name" value="leuS_bact"/>
    <property type="match status" value="1"/>
</dbReference>
<evidence type="ECO:0000256" key="2">
    <source>
        <dbReference type="ARBA" id="ARBA00022490"/>
    </source>
</evidence>
<feature type="domain" description="Methionyl/Valyl/Leucyl/Isoleucyl-tRNA synthetase anticodon-binding" evidence="12">
    <location>
        <begin position="679"/>
        <end position="803"/>
    </location>
</feature>
<dbReference type="EC" id="6.1.1.4" evidence="9"/>
<comment type="subcellular location">
    <subcellularLocation>
        <location evidence="9">Cytoplasm</location>
    </subcellularLocation>
</comment>
<dbReference type="InterPro" id="IPR009008">
    <property type="entry name" value="Val/Leu/Ile-tRNA-synth_edit"/>
</dbReference>
<dbReference type="CDD" id="cd07958">
    <property type="entry name" value="Anticodon_Ia_Leu_BEm"/>
    <property type="match status" value="1"/>
</dbReference>
<dbReference type="HOGENOM" id="CLU_004427_0_0_4"/>
<dbReference type="FunFam" id="1.10.730.10:FF:000003">
    <property type="entry name" value="Leucine--tRNA ligase"/>
    <property type="match status" value="1"/>
</dbReference>
<dbReference type="SUPFAM" id="SSF52374">
    <property type="entry name" value="Nucleotidylyl transferase"/>
    <property type="match status" value="1"/>
</dbReference>
<dbReference type="GO" id="GO:0005829">
    <property type="term" value="C:cytosol"/>
    <property type="evidence" value="ECO:0007669"/>
    <property type="project" value="TreeGrafter"/>
</dbReference>
<dbReference type="Gene3D" id="3.10.20.590">
    <property type="match status" value="1"/>
</dbReference>
<feature type="binding site" evidence="9">
    <location>
        <position position="602"/>
    </location>
    <ligand>
        <name>ATP</name>
        <dbReference type="ChEBI" id="CHEBI:30616"/>
    </ligand>
</feature>
<evidence type="ECO:0000259" key="13">
    <source>
        <dbReference type="Pfam" id="PF09334"/>
    </source>
</evidence>
<evidence type="ECO:0000259" key="11">
    <source>
        <dbReference type="Pfam" id="PF00133"/>
    </source>
</evidence>
<feature type="domain" description="Aminoacyl-tRNA synthetase class Ia" evidence="11">
    <location>
        <begin position="440"/>
        <end position="636"/>
    </location>
</feature>
<dbReference type="PRINTS" id="PR00985">
    <property type="entry name" value="TRNASYNTHLEU"/>
</dbReference>
<feature type="short sequence motif" description="'HIGH' region" evidence="9">
    <location>
        <begin position="65"/>
        <end position="75"/>
    </location>
</feature>
<evidence type="ECO:0000259" key="14">
    <source>
        <dbReference type="Pfam" id="PF13603"/>
    </source>
</evidence>
<comment type="similarity">
    <text evidence="1 9 10">Belongs to the class-I aminoacyl-tRNA synthetase family.</text>
</comment>
<dbReference type="Pfam" id="PF00133">
    <property type="entry name" value="tRNA-synt_1"/>
    <property type="match status" value="1"/>
</dbReference>
<keyword evidence="2 9" id="KW-0963">Cytoplasm</keyword>
<dbReference type="InterPro" id="IPR015413">
    <property type="entry name" value="Methionyl/Leucyl_tRNA_Synth"/>
</dbReference>
<evidence type="ECO:0000256" key="3">
    <source>
        <dbReference type="ARBA" id="ARBA00022598"/>
    </source>
</evidence>
<comment type="catalytic activity">
    <reaction evidence="8 9">
        <text>tRNA(Leu) + L-leucine + ATP = L-leucyl-tRNA(Leu) + AMP + diphosphate</text>
        <dbReference type="Rhea" id="RHEA:11688"/>
        <dbReference type="Rhea" id="RHEA-COMP:9613"/>
        <dbReference type="Rhea" id="RHEA-COMP:9622"/>
        <dbReference type="ChEBI" id="CHEBI:30616"/>
        <dbReference type="ChEBI" id="CHEBI:33019"/>
        <dbReference type="ChEBI" id="CHEBI:57427"/>
        <dbReference type="ChEBI" id="CHEBI:78442"/>
        <dbReference type="ChEBI" id="CHEBI:78494"/>
        <dbReference type="ChEBI" id="CHEBI:456215"/>
        <dbReference type="EC" id="6.1.1.4"/>
    </reaction>
</comment>
<dbReference type="PANTHER" id="PTHR43740">
    <property type="entry name" value="LEUCYL-TRNA SYNTHETASE"/>
    <property type="match status" value="1"/>
</dbReference>
<reference evidence="16" key="1">
    <citation type="submission" date="2014-12" db="EMBL/GenBank/DDBJ databases">
        <authorList>
            <person name="Salcher M.M."/>
        </authorList>
    </citation>
    <scope>NUCLEOTIDE SEQUENCE [LARGE SCALE GENOMIC DNA]</scope>
    <source>
        <strain evidence="16">MMS-10A-171</strain>
    </source>
</reference>
<dbReference type="AlphaFoldDB" id="A0A0B7IY66"/>
<feature type="short sequence motif" description="'KMSKS' region" evidence="9">
    <location>
        <begin position="599"/>
        <end position="603"/>
    </location>
</feature>
<evidence type="ECO:0000256" key="4">
    <source>
        <dbReference type="ARBA" id="ARBA00022741"/>
    </source>
</evidence>
<dbReference type="CDD" id="cd00812">
    <property type="entry name" value="LeuRS_core"/>
    <property type="match status" value="1"/>
</dbReference>
<keyword evidence="4 9" id="KW-0547">Nucleotide-binding</keyword>
<keyword evidence="6 9" id="KW-0648">Protein biosynthesis</keyword>
<dbReference type="InterPro" id="IPR002300">
    <property type="entry name" value="aa-tRNA-synth_Ia"/>
</dbReference>
<evidence type="ECO:0000256" key="10">
    <source>
        <dbReference type="RuleBase" id="RU363035"/>
    </source>
</evidence>
<dbReference type="SUPFAM" id="SSF47323">
    <property type="entry name" value="Anticodon-binding domain of a subclass of class I aminoacyl-tRNA synthetases"/>
    <property type="match status" value="1"/>
</dbReference>
<accession>A0A0B7IY66</accession>
<dbReference type="FunFam" id="3.40.50.620:FF:000003">
    <property type="entry name" value="Leucine--tRNA ligase"/>
    <property type="match status" value="1"/>
</dbReference>
<feature type="domain" description="Methionyl/Leucyl tRNA synthetase" evidence="13">
    <location>
        <begin position="62"/>
        <end position="194"/>
    </location>
</feature>
<evidence type="ECO:0000313" key="16">
    <source>
        <dbReference type="Proteomes" id="UP000056322"/>
    </source>
</evidence>
<dbReference type="Pfam" id="PF13603">
    <property type="entry name" value="tRNA-synt_1_2"/>
    <property type="match status" value="1"/>
</dbReference>
<dbReference type="SUPFAM" id="SSF50677">
    <property type="entry name" value="ValRS/IleRS/LeuRS editing domain"/>
    <property type="match status" value="1"/>
</dbReference>
<evidence type="ECO:0000259" key="12">
    <source>
        <dbReference type="Pfam" id="PF08264"/>
    </source>
</evidence>
<evidence type="ECO:0000256" key="6">
    <source>
        <dbReference type="ARBA" id="ARBA00022917"/>
    </source>
</evidence>
<dbReference type="GO" id="GO:0005524">
    <property type="term" value="F:ATP binding"/>
    <property type="evidence" value="ECO:0007669"/>
    <property type="project" value="UniProtKB-UniRule"/>
</dbReference>
<dbReference type="InterPro" id="IPR013155">
    <property type="entry name" value="M/V/L/I-tRNA-synth_anticd-bd"/>
</dbReference>
<dbReference type="FunFam" id="3.90.740.10:FF:000012">
    <property type="entry name" value="Leucine--tRNA ligase"/>
    <property type="match status" value="1"/>
</dbReference>
<dbReference type="InterPro" id="IPR025709">
    <property type="entry name" value="Leu_tRNA-synth_edit"/>
</dbReference>
<dbReference type="FunFam" id="3.10.20.590:FF:000001">
    <property type="entry name" value="Leucine--tRNA ligase"/>
    <property type="match status" value="1"/>
</dbReference>
<dbReference type="GO" id="GO:0006429">
    <property type="term" value="P:leucyl-tRNA aminoacylation"/>
    <property type="evidence" value="ECO:0007669"/>
    <property type="project" value="UniProtKB-UniRule"/>
</dbReference>
<dbReference type="Gene3D" id="3.40.50.620">
    <property type="entry name" value="HUPs"/>
    <property type="match status" value="2"/>
</dbReference>
<dbReference type="GO" id="GO:0004823">
    <property type="term" value="F:leucine-tRNA ligase activity"/>
    <property type="evidence" value="ECO:0007669"/>
    <property type="project" value="UniProtKB-UniRule"/>
</dbReference>
<keyword evidence="16" id="KW-1185">Reference proteome</keyword>
<dbReference type="EMBL" id="LN794158">
    <property type="protein sequence ID" value="CEN55450.1"/>
    <property type="molecule type" value="Genomic_DNA"/>
</dbReference>
<dbReference type="PANTHER" id="PTHR43740:SF2">
    <property type="entry name" value="LEUCINE--TRNA LIGASE, MITOCHONDRIAL"/>
    <property type="match status" value="1"/>
</dbReference>
<dbReference type="HAMAP" id="MF_00049_B">
    <property type="entry name" value="Leu_tRNA_synth_B"/>
    <property type="match status" value="1"/>
</dbReference>
<dbReference type="PROSITE" id="PS00178">
    <property type="entry name" value="AA_TRNA_LIGASE_I"/>
    <property type="match status" value="1"/>
</dbReference>
<dbReference type="InterPro" id="IPR014729">
    <property type="entry name" value="Rossmann-like_a/b/a_fold"/>
</dbReference>
<evidence type="ECO:0000256" key="5">
    <source>
        <dbReference type="ARBA" id="ARBA00022840"/>
    </source>
</evidence>
<organism evidence="15 16">
    <name type="scientific">Candidatus Methylopumilus turicensis</name>
    <dbReference type="NCBI Taxonomy" id="1581680"/>
    <lineage>
        <taxon>Bacteria</taxon>
        <taxon>Pseudomonadati</taxon>
        <taxon>Pseudomonadota</taxon>
        <taxon>Betaproteobacteria</taxon>
        <taxon>Nitrosomonadales</taxon>
        <taxon>Methylophilaceae</taxon>
        <taxon>Candidatus Methylopumilus</taxon>
    </lineage>
</organism>
<evidence type="ECO:0000256" key="1">
    <source>
        <dbReference type="ARBA" id="ARBA00005594"/>
    </source>
</evidence>
<evidence type="ECO:0000256" key="9">
    <source>
        <dbReference type="HAMAP-Rule" id="MF_00049"/>
    </source>
</evidence>
<dbReference type="Pfam" id="PF08264">
    <property type="entry name" value="Anticodon_1"/>
    <property type="match status" value="1"/>
</dbReference>
<dbReference type="Proteomes" id="UP000056322">
    <property type="component" value="Chromosome 1"/>
</dbReference>
<dbReference type="Gene3D" id="1.10.730.10">
    <property type="entry name" value="Isoleucyl-tRNA Synthetase, Domain 1"/>
    <property type="match status" value="1"/>
</dbReference>
<feature type="domain" description="Leucyl-tRNA synthetase editing" evidence="14">
    <location>
        <begin position="244"/>
        <end position="426"/>
    </location>
</feature>
<keyword evidence="7 9" id="KW-0030">Aminoacyl-tRNA synthetase</keyword>
<dbReference type="GO" id="GO:0002161">
    <property type="term" value="F:aminoacyl-tRNA deacylase activity"/>
    <property type="evidence" value="ECO:0007669"/>
    <property type="project" value="InterPro"/>
</dbReference>
<dbReference type="STRING" id="1581680.BN1209_0401"/>
<dbReference type="InterPro" id="IPR009080">
    <property type="entry name" value="tRNAsynth_Ia_anticodon-bd"/>
</dbReference>
<dbReference type="KEGG" id="mbac:BN1209_0401"/>
<keyword evidence="3 9" id="KW-0436">Ligase</keyword>
<evidence type="ECO:0000256" key="8">
    <source>
        <dbReference type="ARBA" id="ARBA00047469"/>
    </source>
</evidence>
<dbReference type="InterPro" id="IPR001412">
    <property type="entry name" value="aa-tRNA-synth_I_CS"/>
</dbReference>
<evidence type="ECO:0000313" key="15">
    <source>
        <dbReference type="EMBL" id="CEN55450.1"/>
    </source>
</evidence>
<protein>
    <recommendedName>
        <fullName evidence="9">Leucine--tRNA ligase</fullName>
        <ecNumber evidence="9">6.1.1.4</ecNumber>
    </recommendedName>
    <alternativeName>
        <fullName evidence="9">Leucyl-tRNA synthetase</fullName>
        <shortName evidence="9">LeuRS</shortName>
    </alternativeName>
</protein>
<dbReference type="Pfam" id="PF09334">
    <property type="entry name" value="tRNA-synt_1g"/>
    <property type="match status" value="1"/>
</dbReference>
<keyword evidence="5 9" id="KW-0067">ATP-binding</keyword>
<name>A0A0B7IY66_9PROT</name>
<dbReference type="InterPro" id="IPR002302">
    <property type="entry name" value="Leu-tRNA-ligase"/>
</dbReference>